<feature type="region of interest" description="Disordered" evidence="1">
    <location>
        <begin position="65"/>
        <end position="95"/>
    </location>
</feature>
<organism evidence="2 3">
    <name type="scientific">Synaphobranchus kaupii</name>
    <name type="common">Kaup's arrowtooth eel</name>
    <dbReference type="NCBI Taxonomy" id="118154"/>
    <lineage>
        <taxon>Eukaryota</taxon>
        <taxon>Metazoa</taxon>
        <taxon>Chordata</taxon>
        <taxon>Craniata</taxon>
        <taxon>Vertebrata</taxon>
        <taxon>Euteleostomi</taxon>
        <taxon>Actinopterygii</taxon>
        <taxon>Neopterygii</taxon>
        <taxon>Teleostei</taxon>
        <taxon>Anguilliformes</taxon>
        <taxon>Synaphobranchidae</taxon>
        <taxon>Synaphobranchus</taxon>
    </lineage>
</organism>
<name>A0A9Q1JHI3_SYNKA</name>
<reference evidence="2" key="1">
    <citation type="journal article" date="2023" name="Science">
        <title>Genome structures resolve the early diversification of teleost fishes.</title>
        <authorList>
            <person name="Parey E."/>
            <person name="Louis A."/>
            <person name="Montfort J."/>
            <person name="Bouchez O."/>
            <person name="Roques C."/>
            <person name="Iampietro C."/>
            <person name="Lluch J."/>
            <person name="Castinel A."/>
            <person name="Donnadieu C."/>
            <person name="Desvignes T."/>
            <person name="Floi Bucao C."/>
            <person name="Jouanno E."/>
            <person name="Wen M."/>
            <person name="Mejri S."/>
            <person name="Dirks R."/>
            <person name="Jansen H."/>
            <person name="Henkel C."/>
            <person name="Chen W.J."/>
            <person name="Zahm M."/>
            <person name="Cabau C."/>
            <person name="Klopp C."/>
            <person name="Thompson A.W."/>
            <person name="Robinson-Rechavi M."/>
            <person name="Braasch I."/>
            <person name="Lecointre G."/>
            <person name="Bobe J."/>
            <person name="Postlethwait J.H."/>
            <person name="Berthelot C."/>
            <person name="Roest Crollius H."/>
            <person name="Guiguen Y."/>
        </authorList>
    </citation>
    <scope>NUCLEOTIDE SEQUENCE</scope>
    <source>
        <strain evidence="2">WJC10195</strain>
    </source>
</reference>
<accession>A0A9Q1JHI3</accession>
<protein>
    <submittedName>
        <fullName evidence="2">Uncharacterized protein</fullName>
    </submittedName>
</protein>
<feature type="region of interest" description="Disordered" evidence="1">
    <location>
        <begin position="140"/>
        <end position="177"/>
    </location>
</feature>
<evidence type="ECO:0000256" key="1">
    <source>
        <dbReference type="SAM" id="MobiDB-lite"/>
    </source>
</evidence>
<dbReference type="AlphaFoldDB" id="A0A9Q1JHI3"/>
<dbReference type="EMBL" id="JAINUF010000001">
    <property type="protein sequence ID" value="KAJ8383172.1"/>
    <property type="molecule type" value="Genomic_DNA"/>
</dbReference>
<dbReference type="Proteomes" id="UP001152622">
    <property type="component" value="Chromosome 1"/>
</dbReference>
<keyword evidence="3" id="KW-1185">Reference proteome</keyword>
<proteinExistence type="predicted"/>
<sequence length="177" mass="18850">MNPLHKAHAGPSGRNTGVSVSPINPPGFNPCVAFYVLRGGVEWGGGEGGGGNFLKRSQCGCAPGSLEAAPWDPSGTSPSDRRDKETTLNPSPVGCEIEPHKVPRLVFAQIRRQASGAARRLRGKRRVIMQAVAQLQMNRHCQNTGKDSGVPLRAGPDRRPYLQGNRPLEPSQACPGV</sequence>
<evidence type="ECO:0000313" key="3">
    <source>
        <dbReference type="Proteomes" id="UP001152622"/>
    </source>
</evidence>
<gene>
    <name evidence="2" type="ORF">SKAU_G00039500</name>
</gene>
<evidence type="ECO:0000313" key="2">
    <source>
        <dbReference type="EMBL" id="KAJ8383172.1"/>
    </source>
</evidence>
<comment type="caution">
    <text evidence="2">The sequence shown here is derived from an EMBL/GenBank/DDBJ whole genome shotgun (WGS) entry which is preliminary data.</text>
</comment>